<gene>
    <name evidence="3" type="ORF">FJQ55_19985</name>
</gene>
<dbReference type="InterPro" id="IPR050639">
    <property type="entry name" value="SSR_resolvase"/>
</dbReference>
<feature type="domain" description="Recombinase" evidence="2">
    <location>
        <begin position="153"/>
        <end position="296"/>
    </location>
</feature>
<dbReference type="CDD" id="cd00338">
    <property type="entry name" value="Ser_Recombinase"/>
    <property type="match status" value="1"/>
</dbReference>
<dbReference type="InterPro" id="IPR036162">
    <property type="entry name" value="Resolvase-like_N_sf"/>
</dbReference>
<protein>
    <submittedName>
        <fullName evidence="3">Recombinase family protein</fullName>
    </submittedName>
</protein>
<evidence type="ECO:0000259" key="1">
    <source>
        <dbReference type="PROSITE" id="PS51736"/>
    </source>
</evidence>
<dbReference type="GO" id="GO:0003677">
    <property type="term" value="F:DNA binding"/>
    <property type="evidence" value="ECO:0007669"/>
    <property type="project" value="InterPro"/>
</dbReference>
<dbReference type="AlphaFoldDB" id="A0A504TUD0"/>
<reference evidence="3 4" key="1">
    <citation type="submission" date="2019-06" db="EMBL/GenBank/DDBJ databases">
        <title>Rhizobium sp. CL12 isolated from roots of soybean.</title>
        <authorList>
            <person name="Wang C."/>
        </authorList>
    </citation>
    <scope>NUCLEOTIDE SEQUENCE [LARGE SCALE GENOMIC DNA]</scope>
    <source>
        <strain evidence="3 4">CL12</strain>
    </source>
</reference>
<dbReference type="Gene3D" id="3.90.1750.20">
    <property type="entry name" value="Putative Large Serine Recombinase, Chain B, Domain 2"/>
    <property type="match status" value="1"/>
</dbReference>
<dbReference type="InterPro" id="IPR011109">
    <property type="entry name" value="DNA_bind_recombinase_dom"/>
</dbReference>
<accession>A0A504TUD0</accession>
<dbReference type="EMBL" id="VFYP01000004">
    <property type="protein sequence ID" value="TPP06014.1"/>
    <property type="molecule type" value="Genomic_DNA"/>
</dbReference>
<organism evidence="3 4">
    <name type="scientific">Rhizobium glycinendophyticum</name>
    <dbReference type="NCBI Taxonomy" id="2589807"/>
    <lineage>
        <taxon>Bacteria</taxon>
        <taxon>Pseudomonadati</taxon>
        <taxon>Pseudomonadota</taxon>
        <taxon>Alphaproteobacteria</taxon>
        <taxon>Hyphomicrobiales</taxon>
        <taxon>Rhizobiaceae</taxon>
        <taxon>Rhizobium/Agrobacterium group</taxon>
        <taxon>Rhizobium</taxon>
    </lineage>
</organism>
<dbReference type="InterPro" id="IPR006119">
    <property type="entry name" value="Resolv_N"/>
</dbReference>
<evidence type="ECO:0000259" key="2">
    <source>
        <dbReference type="PROSITE" id="PS51737"/>
    </source>
</evidence>
<dbReference type="Proteomes" id="UP000316429">
    <property type="component" value="Unassembled WGS sequence"/>
</dbReference>
<dbReference type="Pfam" id="PF07508">
    <property type="entry name" value="Recombinase"/>
    <property type="match status" value="1"/>
</dbReference>
<feature type="domain" description="Resolvase/invertase-type recombinase catalytic" evidence="1">
    <location>
        <begin position="4"/>
        <end position="146"/>
    </location>
</feature>
<sequence length="310" mass="34949">MCKRVVIYARYSTDQQNPASIETQIDLATPFVLERGWTLCQTFVDAGVSGVSFDTRPGLQATLQGARDGSFEVLLCLTLDRLSRDFEHSAKVLKLLHFHEVELWTVHGSSQVSSMELGLRAVLNSEMLEQVRYRTREGMKTVAKKGRVPGGICYGYVIKKVLGADGEPIRGLRNINPDEANVIVWIFEQYAKGSSPDAIADELNKKGVVGPRGQAWRGTAIRGHRRRGTGILNNELYIGRLVFNRFVYRKNPVSERRVSRLNSPEQHIVQEIPELRIVSDALWKRVKRRQANGKRANARRLTGRSSQLPL</sequence>
<dbReference type="PANTHER" id="PTHR30461">
    <property type="entry name" value="DNA-INVERTASE FROM LAMBDOID PROPHAGE"/>
    <property type="match status" value="1"/>
</dbReference>
<evidence type="ECO:0000313" key="4">
    <source>
        <dbReference type="Proteomes" id="UP000316429"/>
    </source>
</evidence>
<dbReference type="RefSeq" id="WP_140831284.1">
    <property type="nucleotide sequence ID" value="NZ_VFYP01000004.1"/>
</dbReference>
<keyword evidence="4" id="KW-1185">Reference proteome</keyword>
<dbReference type="PROSITE" id="PS51737">
    <property type="entry name" value="RECOMBINASE_DNA_BIND"/>
    <property type="match status" value="1"/>
</dbReference>
<dbReference type="Pfam" id="PF00239">
    <property type="entry name" value="Resolvase"/>
    <property type="match status" value="1"/>
</dbReference>
<comment type="caution">
    <text evidence="3">The sequence shown here is derived from an EMBL/GenBank/DDBJ whole genome shotgun (WGS) entry which is preliminary data.</text>
</comment>
<dbReference type="SMART" id="SM00857">
    <property type="entry name" value="Resolvase"/>
    <property type="match status" value="1"/>
</dbReference>
<name>A0A504TUD0_9HYPH</name>
<evidence type="ECO:0000313" key="3">
    <source>
        <dbReference type="EMBL" id="TPP06014.1"/>
    </source>
</evidence>
<dbReference type="PANTHER" id="PTHR30461:SF23">
    <property type="entry name" value="DNA RECOMBINASE-RELATED"/>
    <property type="match status" value="1"/>
</dbReference>
<dbReference type="SUPFAM" id="SSF53041">
    <property type="entry name" value="Resolvase-like"/>
    <property type="match status" value="1"/>
</dbReference>
<dbReference type="PROSITE" id="PS51736">
    <property type="entry name" value="RECOMBINASES_3"/>
    <property type="match status" value="1"/>
</dbReference>
<dbReference type="InterPro" id="IPR038109">
    <property type="entry name" value="DNA_bind_recomb_sf"/>
</dbReference>
<dbReference type="OrthoDB" id="9791494at2"/>
<proteinExistence type="predicted"/>
<dbReference type="Gene3D" id="3.40.50.1390">
    <property type="entry name" value="Resolvase, N-terminal catalytic domain"/>
    <property type="match status" value="1"/>
</dbReference>
<dbReference type="GO" id="GO:0000150">
    <property type="term" value="F:DNA strand exchange activity"/>
    <property type="evidence" value="ECO:0007669"/>
    <property type="project" value="InterPro"/>
</dbReference>